<dbReference type="AlphaFoldDB" id="A0A059CGU6"/>
<dbReference type="InParanoid" id="A0A059CGU6"/>
<dbReference type="STRING" id="71139.A0A059CGU6"/>
<proteinExistence type="predicted"/>
<dbReference type="OMA" id="VEYCAYF"/>
<dbReference type="PANTHER" id="PTHR16469">
    <property type="entry name" value="UBIQUITIN-ASSOCIATED AND SH3 DOMAIN-CONTAINING BA-RELATED"/>
    <property type="match status" value="1"/>
</dbReference>
<protein>
    <submittedName>
        <fullName evidence="1">Uncharacterized protein</fullName>
    </submittedName>
</protein>
<name>A0A059CGU6_EUCGR</name>
<evidence type="ECO:0000313" key="1">
    <source>
        <dbReference type="EMBL" id="KCW77160.1"/>
    </source>
</evidence>
<dbReference type="InterPro" id="IPR051710">
    <property type="entry name" value="Phosphatase_SH3-domain"/>
</dbReference>
<dbReference type="PANTHER" id="PTHR16469:SF27">
    <property type="entry name" value="UBIQUITIN-ASSOCIATED AND SH3 DOMAIN-CONTAINING BA-RELATED"/>
    <property type="match status" value="1"/>
</dbReference>
<gene>
    <name evidence="1" type="ORF">EUGRSUZ_D01506</name>
</gene>
<reference evidence="1" key="1">
    <citation type="submission" date="2013-07" db="EMBL/GenBank/DDBJ databases">
        <title>The genome of Eucalyptus grandis.</title>
        <authorList>
            <person name="Schmutz J."/>
            <person name="Hayes R."/>
            <person name="Myburg A."/>
            <person name="Tuskan G."/>
            <person name="Grattapaglia D."/>
            <person name="Rokhsar D.S."/>
        </authorList>
    </citation>
    <scope>NUCLEOTIDE SEQUENCE</scope>
    <source>
        <tissue evidence="1">Leaf extractions</tissue>
    </source>
</reference>
<organism evidence="1">
    <name type="scientific">Eucalyptus grandis</name>
    <name type="common">Flooded gum</name>
    <dbReference type="NCBI Taxonomy" id="71139"/>
    <lineage>
        <taxon>Eukaryota</taxon>
        <taxon>Viridiplantae</taxon>
        <taxon>Streptophyta</taxon>
        <taxon>Embryophyta</taxon>
        <taxon>Tracheophyta</taxon>
        <taxon>Spermatophyta</taxon>
        <taxon>Magnoliopsida</taxon>
        <taxon>eudicotyledons</taxon>
        <taxon>Gunneridae</taxon>
        <taxon>Pentapetalae</taxon>
        <taxon>rosids</taxon>
        <taxon>malvids</taxon>
        <taxon>Myrtales</taxon>
        <taxon>Myrtaceae</taxon>
        <taxon>Myrtoideae</taxon>
        <taxon>Eucalypteae</taxon>
        <taxon>Eucalyptus</taxon>
    </lineage>
</organism>
<dbReference type="Gramene" id="KCW77160">
    <property type="protein sequence ID" value="KCW77160"/>
    <property type="gene ID" value="EUGRSUZ_D01506"/>
</dbReference>
<dbReference type="EMBL" id="KK198756">
    <property type="protein sequence ID" value="KCW77160.1"/>
    <property type="molecule type" value="Genomic_DNA"/>
</dbReference>
<sequence>MMQLTFGRFVSIEYGLWEMLNREAIRFPPKDGEWGFDISELQAMLPTGTVNHAVERVYKQVKFFGQTRRYWAHGQDIVSLAHKYPLENLLFVTHGEGVGVSISASLKGATVYEVEYCAYFNLERPIFLKDKPLSAGKFELLTNPSQTGISDLPSGRLSDGL</sequence>
<accession>A0A059CGU6</accession>